<reference evidence="1 2" key="2">
    <citation type="submission" date="2019-06" db="EMBL/GenBank/DDBJ databases">
        <authorList>
            <person name="Seo Y."/>
        </authorList>
    </citation>
    <scope>NUCLEOTIDE SEQUENCE [LARGE SCALE GENOMIC DNA]</scope>
    <source>
        <strain evidence="1 2">MaA-Y11</strain>
    </source>
</reference>
<dbReference type="EMBL" id="VFJE01000055">
    <property type="protein sequence ID" value="TPD67030.1"/>
    <property type="molecule type" value="Genomic_DNA"/>
</dbReference>
<reference evidence="1 2" key="1">
    <citation type="submission" date="2019-06" db="EMBL/GenBank/DDBJ databases">
        <title>Flavobacterium sp. MaA-Y11 from geoumgang.</title>
        <authorList>
            <person name="Jeong S."/>
        </authorList>
    </citation>
    <scope>NUCLEOTIDE SEQUENCE [LARGE SCALE GENOMIC DNA]</scope>
    <source>
        <strain evidence="1 2">MaA-Y11</strain>
    </source>
</reference>
<comment type="caution">
    <text evidence="1">The sequence shown here is derived from an EMBL/GenBank/DDBJ whole genome shotgun (WGS) entry which is preliminary data.</text>
</comment>
<protein>
    <submittedName>
        <fullName evidence="1">Uncharacterized protein</fullName>
    </submittedName>
</protein>
<evidence type="ECO:0000313" key="1">
    <source>
        <dbReference type="EMBL" id="TPD67030.1"/>
    </source>
</evidence>
<organism evidence="1 2">
    <name type="scientific">Flavobacterium microcysteis</name>
    <dbReference type="NCBI Taxonomy" id="2596891"/>
    <lineage>
        <taxon>Bacteria</taxon>
        <taxon>Pseudomonadati</taxon>
        <taxon>Bacteroidota</taxon>
        <taxon>Flavobacteriia</taxon>
        <taxon>Flavobacteriales</taxon>
        <taxon>Flavobacteriaceae</taxon>
        <taxon>Flavobacterium</taxon>
    </lineage>
</organism>
<dbReference type="OrthoDB" id="4301792at2"/>
<dbReference type="Proteomes" id="UP000319175">
    <property type="component" value="Unassembled WGS sequence"/>
</dbReference>
<name>A0A501Q2D3_9FLAO</name>
<dbReference type="AlphaFoldDB" id="A0A501Q2D3"/>
<gene>
    <name evidence="1" type="ORF">FJA49_12170</name>
</gene>
<proteinExistence type="predicted"/>
<evidence type="ECO:0000313" key="2">
    <source>
        <dbReference type="Proteomes" id="UP000319175"/>
    </source>
</evidence>
<dbReference type="PROSITE" id="PS51257">
    <property type="entry name" value="PROKAR_LIPOPROTEIN"/>
    <property type="match status" value="1"/>
</dbReference>
<accession>A0A501Q2D3</accession>
<keyword evidence="2" id="KW-1185">Reference proteome</keyword>
<dbReference type="RefSeq" id="WP_140001190.1">
    <property type="nucleotide sequence ID" value="NZ_VFJE01000055.1"/>
</dbReference>
<sequence>MRNNIIKFIFLAFGLIFISCKEDPELVVSHSFVNDTALGHKRTLKLFKDSTFMFTDSSLNRGLDRDTIIKGKYTIKNDTIYFQDSFYYFKKGILTNGYFELLSPRPLKFELLKNNSQINSKIYTDTKSDFTFFTYTKEYFGKDLIGKNSSLNEDEILKVKSLIQATIEKNREEFYSNFNESDYYKQCMVIINSKNEKEVQIHCIGKKGNFTLDWKEQPLMVKDGGDYFFWITINLTKNEVTDLSVNGQA</sequence>